<dbReference type="Proteomes" id="UP001185737">
    <property type="component" value="Unassembled WGS sequence"/>
</dbReference>
<dbReference type="CDD" id="cd06579">
    <property type="entry name" value="TM_PBP1_transp_AraH_like"/>
    <property type="match status" value="1"/>
</dbReference>
<evidence type="ECO:0000256" key="3">
    <source>
        <dbReference type="ARBA" id="ARBA00022692"/>
    </source>
</evidence>
<accession>A0ABU4CDW4</accession>
<dbReference type="PANTHER" id="PTHR32196:SF63">
    <property type="entry name" value="INNER MEMBRANE ABC TRANSPORTER PERMEASE PROTEIN YJFF"/>
    <property type="match status" value="1"/>
</dbReference>
<sequence>MRSRILHHDLILRIALAVLVFLFFALTTGGYASSGNIYAILESCALVGIVAAGLGVTMLAGELDLSVGSIAACAGIVAVQMSGSGVVVAVAAATIAGVAFGVVQGALIARLNISSLVFTLGTFIALRGVAYVLSHEQTVTMDLSNLAITTALRERFVIFSPFSLTMIALVVAVGYVLRYTRIGREIYAIGGARKESRAAGISPSKPLVLAFALSAGLAALAGSLSSLRSGSATPSGHETLLVAAVTAALIGGISLYGGRGSMSGIFVGVLTLQFLLSGLTLHGAAFWAASLATGAVLLVFLVLDIANGSSPIGQSLRRFHIARRSSRIPRTQTTVSASTPVP</sequence>
<keyword evidence="4 6" id="KW-1133">Transmembrane helix</keyword>
<name>A0ABU4CDW4_RHOJO</name>
<dbReference type="RefSeq" id="WP_317568716.1">
    <property type="nucleotide sequence ID" value="NZ_JAWLKA010000007.1"/>
</dbReference>
<evidence type="ECO:0000256" key="1">
    <source>
        <dbReference type="ARBA" id="ARBA00004651"/>
    </source>
</evidence>
<keyword evidence="8" id="KW-1185">Reference proteome</keyword>
<keyword evidence="5 6" id="KW-0472">Membrane</keyword>
<feature type="transmembrane region" description="Helical" evidence="6">
    <location>
        <begin position="12"/>
        <end position="31"/>
    </location>
</feature>
<feature type="transmembrane region" description="Helical" evidence="6">
    <location>
        <begin position="239"/>
        <end position="257"/>
    </location>
</feature>
<keyword evidence="3 6" id="KW-0812">Transmembrane</keyword>
<dbReference type="Pfam" id="PF02653">
    <property type="entry name" value="BPD_transp_2"/>
    <property type="match status" value="1"/>
</dbReference>
<evidence type="ECO:0000313" key="7">
    <source>
        <dbReference type="EMBL" id="MDV6281751.1"/>
    </source>
</evidence>
<reference evidence="7 8" key="1">
    <citation type="submission" date="2023-10" db="EMBL/GenBank/DDBJ databases">
        <title>Development of a sustainable strategy for remediation of hydrocarbon-contaminated territories based on the waste exchange concept.</title>
        <authorList>
            <person name="Krivoruchko A."/>
        </authorList>
    </citation>
    <scope>NUCLEOTIDE SEQUENCE [LARGE SCALE GENOMIC DNA]</scope>
    <source>
        <strain evidence="7 8">IEGM 60</strain>
    </source>
</reference>
<comment type="caution">
    <text evidence="7">The sequence shown here is derived from an EMBL/GenBank/DDBJ whole genome shotgun (WGS) entry which is preliminary data.</text>
</comment>
<feature type="transmembrane region" description="Helical" evidence="6">
    <location>
        <begin position="37"/>
        <end position="56"/>
    </location>
</feature>
<dbReference type="EMBL" id="JAWLKA010000007">
    <property type="protein sequence ID" value="MDV6281751.1"/>
    <property type="molecule type" value="Genomic_DNA"/>
</dbReference>
<feature type="transmembrane region" description="Helical" evidence="6">
    <location>
        <begin position="156"/>
        <end position="177"/>
    </location>
</feature>
<comment type="subcellular location">
    <subcellularLocation>
        <location evidence="1">Cell membrane</location>
        <topology evidence="1">Multi-pass membrane protein</topology>
    </subcellularLocation>
</comment>
<evidence type="ECO:0000256" key="2">
    <source>
        <dbReference type="ARBA" id="ARBA00022475"/>
    </source>
</evidence>
<evidence type="ECO:0000256" key="4">
    <source>
        <dbReference type="ARBA" id="ARBA00022989"/>
    </source>
</evidence>
<proteinExistence type="predicted"/>
<dbReference type="InterPro" id="IPR001851">
    <property type="entry name" value="ABC_transp_permease"/>
</dbReference>
<keyword evidence="2" id="KW-1003">Cell membrane</keyword>
<protein>
    <submittedName>
        <fullName evidence="7">ABC transporter permease</fullName>
    </submittedName>
</protein>
<feature type="transmembrane region" description="Helical" evidence="6">
    <location>
        <begin position="287"/>
        <end position="308"/>
    </location>
</feature>
<organism evidence="7 8">
    <name type="scientific">Rhodococcus jostii</name>
    <dbReference type="NCBI Taxonomy" id="132919"/>
    <lineage>
        <taxon>Bacteria</taxon>
        <taxon>Bacillati</taxon>
        <taxon>Actinomycetota</taxon>
        <taxon>Actinomycetes</taxon>
        <taxon>Mycobacteriales</taxon>
        <taxon>Nocardiaceae</taxon>
        <taxon>Rhodococcus</taxon>
    </lineage>
</organism>
<feature type="transmembrane region" description="Helical" evidence="6">
    <location>
        <begin position="87"/>
        <end position="109"/>
    </location>
</feature>
<feature type="transmembrane region" description="Helical" evidence="6">
    <location>
        <begin position="207"/>
        <end position="227"/>
    </location>
</feature>
<feature type="transmembrane region" description="Helical" evidence="6">
    <location>
        <begin position="116"/>
        <end position="134"/>
    </location>
</feature>
<evidence type="ECO:0000256" key="6">
    <source>
        <dbReference type="SAM" id="Phobius"/>
    </source>
</evidence>
<evidence type="ECO:0000313" key="8">
    <source>
        <dbReference type="Proteomes" id="UP001185737"/>
    </source>
</evidence>
<gene>
    <name evidence="7" type="ORF">R3Q59_14650</name>
</gene>
<evidence type="ECO:0000256" key="5">
    <source>
        <dbReference type="ARBA" id="ARBA00023136"/>
    </source>
</evidence>
<feature type="transmembrane region" description="Helical" evidence="6">
    <location>
        <begin position="264"/>
        <end position="281"/>
    </location>
</feature>
<dbReference type="PANTHER" id="PTHR32196">
    <property type="entry name" value="ABC TRANSPORTER PERMEASE PROTEIN YPHD-RELATED-RELATED"/>
    <property type="match status" value="1"/>
</dbReference>